<sequence length="117" mass="13798">MLENYQQRVFSHPLSKLNYKLVHPEEIKNKNKTYPTVSAMRGLYAYLTRRLDILPMFSSTKEIKVDIYPSWKIPALEEKTSFKYTPEWAASLEKDAPEIFRLGAFKEPEIPELYPNK</sequence>
<evidence type="ECO:0000313" key="2">
    <source>
        <dbReference type="Proteomes" id="UP000006502"/>
    </source>
</evidence>
<gene>
    <name evidence="1" type="ordered locus">MHLP_02565</name>
</gene>
<organism evidence="1 2">
    <name type="scientific">Mycoplasma haematolamae (strain Purdue)</name>
    <dbReference type="NCBI Taxonomy" id="1212765"/>
    <lineage>
        <taxon>Bacteria</taxon>
        <taxon>Bacillati</taxon>
        <taxon>Mycoplasmatota</taxon>
        <taxon>Mollicutes</taxon>
        <taxon>Mycoplasmataceae</taxon>
        <taxon>Mycoplasma</taxon>
    </lineage>
</organism>
<accession>I7BJP8</accession>
<evidence type="ECO:0000313" key="1">
    <source>
        <dbReference type="EMBL" id="AFO52093.1"/>
    </source>
</evidence>
<reference evidence="2" key="2">
    <citation type="submission" date="2012-07" db="EMBL/GenBank/DDBJ databases">
        <title>Complete genome sequence of 'Candidatus Mycoplasma haemolamae'.</title>
        <authorList>
            <person name="Guimaraes A.M.S."/>
            <person name="Toth B."/>
            <person name="Santos A.P."/>
            <person name="Nascimento N.C."/>
            <person name="Sojka J.E."/>
            <person name="Messick J.B."/>
        </authorList>
    </citation>
    <scope>NUCLEOTIDE SEQUENCE [LARGE SCALE GENOMIC DNA]</scope>
    <source>
        <strain evidence="2">Purdue</strain>
    </source>
</reference>
<dbReference type="Proteomes" id="UP000006502">
    <property type="component" value="Chromosome"/>
</dbReference>
<dbReference type="KEGG" id="mhl:MHLP_02565"/>
<dbReference type="AlphaFoldDB" id="I7BJP8"/>
<proteinExistence type="predicted"/>
<dbReference type="STRING" id="1212765.MHLP_02565"/>
<dbReference type="HOGENOM" id="CLU_2082182_0_0_14"/>
<name>I7BJP8_MYCHA</name>
<protein>
    <submittedName>
        <fullName evidence="1">Uncharacterized protein</fullName>
    </submittedName>
</protein>
<dbReference type="EMBL" id="CP003731">
    <property type="protein sequence ID" value="AFO52093.1"/>
    <property type="molecule type" value="Genomic_DNA"/>
</dbReference>
<reference evidence="1 2" key="1">
    <citation type="journal article" date="2012" name="J. Bacteriol.">
        <title>Genome Sequence of "Candidatus Mycoplasma haemolamae" Strain Purdue, a Red Blood Cell Pathogen of Alpacas (Vicugna pacos) and Llamas (Lama glama).</title>
        <authorList>
            <person name="Guimaraes A.M."/>
            <person name="Toth B."/>
            <person name="Santos A.P."/>
            <person name="do Nascimento N.C."/>
            <person name="Kritchevsky J.E."/>
            <person name="Messick J.B."/>
        </authorList>
    </citation>
    <scope>NUCLEOTIDE SEQUENCE [LARGE SCALE GENOMIC DNA]</scope>
    <source>
        <strain evidence="1 2">Purdue</strain>
    </source>
</reference>
<keyword evidence="2" id="KW-1185">Reference proteome</keyword>
<dbReference type="PATRIC" id="fig|1212765.3.peg.580"/>